<evidence type="ECO:0000259" key="5">
    <source>
        <dbReference type="PROSITE" id="PS51464"/>
    </source>
</evidence>
<dbReference type="SUPFAM" id="SSF46689">
    <property type="entry name" value="Homeodomain-like"/>
    <property type="match status" value="1"/>
</dbReference>
<dbReference type="EMBL" id="MASR01000001">
    <property type="protein sequence ID" value="OFE13261.1"/>
    <property type="molecule type" value="Genomic_DNA"/>
</dbReference>
<keyword evidence="2" id="KW-0238">DNA-binding</keyword>
<dbReference type="PROSITE" id="PS51071">
    <property type="entry name" value="HTH_RPIR"/>
    <property type="match status" value="1"/>
</dbReference>
<gene>
    <name evidence="6" type="ORF">PHACT_09030</name>
</gene>
<dbReference type="Gene3D" id="3.40.50.10490">
    <property type="entry name" value="Glucose-6-phosphate isomerase like protein, domain 1"/>
    <property type="match status" value="1"/>
</dbReference>
<dbReference type="STRING" id="1524254.PHACT_09030"/>
<name>A0A1E8CLB1_9GAMM</name>
<feature type="domain" description="HTH rpiR-type" evidence="4">
    <location>
        <begin position="4"/>
        <end position="80"/>
    </location>
</feature>
<dbReference type="InterPro" id="IPR035472">
    <property type="entry name" value="RpiR-like_SIS"/>
</dbReference>
<dbReference type="Pfam" id="PF01380">
    <property type="entry name" value="SIS"/>
    <property type="match status" value="1"/>
</dbReference>
<organism evidence="6 7">
    <name type="scientific">Pseudohongiella acticola</name>
    <dbReference type="NCBI Taxonomy" id="1524254"/>
    <lineage>
        <taxon>Bacteria</taxon>
        <taxon>Pseudomonadati</taxon>
        <taxon>Pseudomonadota</taxon>
        <taxon>Gammaproteobacteria</taxon>
        <taxon>Pseudomonadales</taxon>
        <taxon>Pseudohongiellaceae</taxon>
        <taxon>Pseudohongiella</taxon>
    </lineage>
</organism>
<keyword evidence="3" id="KW-0804">Transcription</keyword>
<keyword evidence="7" id="KW-1185">Reference proteome</keyword>
<keyword evidence="1" id="KW-0805">Transcription regulation</keyword>
<dbReference type="PROSITE" id="PS51464">
    <property type="entry name" value="SIS"/>
    <property type="match status" value="1"/>
</dbReference>
<evidence type="ECO:0000259" key="4">
    <source>
        <dbReference type="PROSITE" id="PS51071"/>
    </source>
</evidence>
<dbReference type="InterPro" id="IPR047640">
    <property type="entry name" value="RpiR-like"/>
</dbReference>
<proteinExistence type="predicted"/>
<dbReference type="InterPro" id="IPR036388">
    <property type="entry name" value="WH-like_DNA-bd_sf"/>
</dbReference>
<dbReference type="InterPro" id="IPR046348">
    <property type="entry name" value="SIS_dom_sf"/>
</dbReference>
<comment type="caution">
    <text evidence="6">The sequence shown here is derived from an EMBL/GenBank/DDBJ whole genome shotgun (WGS) entry which is preliminary data.</text>
</comment>
<evidence type="ECO:0000313" key="7">
    <source>
        <dbReference type="Proteomes" id="UP000175669"/>
    </source>
</evidence>
<dbReference type="InterPro" id="IPR000281">
    <property type="entry name" value="HTH_RpiR"/>
</dbReference>
<dbReference type="InterPro" id="IPR001347">
    <property type="entry name" value="SIS_dom"/>
</dbReference>
<dbReference type="GO" id="GO:0003700">
    <property type="term" value="F:DNA-binding transcription factor activity"/>
    <property type="evidence" value="ECO:0007669"/>
    <property type="project" value="InterPro"/>
</dbReference>
<dbReference type="GO" id="GO:1901135">
    <property type="term" value="P:carbohydrate derivative metabolic process"/>
    <property type="evidence" value="ECO:0007669"/>
    <property type="project" value="InterPro"/>
</dbReference>
<dbReference type="GO" id="GO:0097367">
    <property type="term" value="F:carbohydrate derivative binding"/>
    <property type="evidence" value="ECO:0007669"/>
    <property type="project" value="InterPro"/>
</dbReference>
<dbReference type="Pfam" id="PF01418">
    <property type="entry name" value="HTH_6"/>
    <property type="match status" value="1"/>
</dbReference>
<dbReference type="AlphaFoldDB" id="A0A1E8CLB1"/>
<dbReference type="SUPFAM" id="SSF53697">
    <property type="entry name" value="SIS domain"/>
    <property type="match status" value="1"/>
</dbReference>
<sequence>MDAQNLISKIKERRELLRKSERKVADFVIDNTSAVLGMRIVDVAARADVSEPTVVRFCRALDFDGFQSFKLQLAQHLGANSSYSQFSVDDRDTVADLSHKVFDSTIGSLLTVRDQLDPTALEQAIAAINEANRVEFYGFGASGSVASDAQHKFFRLQLSSTAYTDPHIQHMSAISLSPKDVVVAISQSGRTKALIQSVELALEAGATVVGLAPQDTPLSKLSTIPIYVNMEEDLQVFTPVSSRIAHLLVIDVLAMGVARLRKDLLKDYLKRINKSLRALRTQKPNIIGGNEN</sequence>
<evidence type="ECO:0000313" key="6">
    <source>
        <dbReference type="EMBL" id="OFE13261.1"/>
    </source>
</evidence>
<dbReference type="GO" id="GO:0003677">
    <property type="term" value="F:DNA binding"/>
    <property type="evidence" value="ECO:0007669"/>
    <property type="project" value="UniProtKB-KW"/>
</dbReference>
<dbReference type="InterPro" id="IPR009057">
    <property type="entry name" value="Homeodomain-like_sf"/>
</dbReference>
<protein>
    <submittedName>
        <fullName evidence="6">Transcriptional regulator</fullName>
    </submittedName>
</protein>
<dbReference type="OrthoDB" id="257751at2"/>
<dbReference type="Proteomes" id="UP000175669">
    <property type="component" value="Unassembled WGS sequence"/>
</dbReference>
<dbReference type="PROSITE" id="PS00356">
    <property type="entry name" value="HTH_LACI_1"/>
    <property type="match status" value="1"/>
</dbReference>
<accession>A0A1E8CLB1</accession>
<reference evidence="7" key="1">
    <citation type="submission" date="2016-07" db="EMBL/GenBank/DDBJ databases">
        <authorList>
            <person name="Florea S."/>
            <person name="Webb J.S."/>
            <person name="Jaromczyk J."/>
            <person name="Schardl C.L."/>
        </authorList>
    </citation>
    <scope>NUCLEOTIDE SEQUENCE [LARGE SCALE GENOMIC DNA]</scope>
    <source>
        <strain evidence="7">KCTC 42131</strain>
    </source>
</reference>
<dbReference type="PANTHER" id="PTHR30514">
    <property type="entry name" value="GLUCOKINASE"/>
    <property type="match status" value="1"/>
</dbReference>
<dbReference type="CDD" id="cd05013">
    <property type="entry name" value="SIS_RpiR"/>
    <property type="match status" value="1"/>
</dbReference>
<dbReference type="RefSeq" id="WP_070117118.1">
    <property type="nucleotide sequence ID" value="NZ_CAXATG010000004.1"/>
</dbReference>
<dbReference type="PANTHER" id="PTHR30514:SF1">
    <property type="entry name" value="HTH-TYPE TRANSCRIPTIONAL REGULATOR HEXR-RELATED"/>
    <property type="match status" value="1"/>
</dbReference>
<evidence type="ECO:0000256" key="1">
    <source>
        <dbReference type="ARBA" id="ARBA00023015"/>
    </source>
</evidence>
<feature type="domain" description="SIS" evidence="5">
    <location>
        <begin position="124"/>
        <end position="263"/>
    </location>
</feature>
<evidence type="ECO:0000256" key="3">
    <source>
        <dbReference type="ARBA" id="ARBA00023163"/>
    </source>
</evidence>
<evidence type="ECO:0000256" key="2">
    <source>
        <dbReference type="ARBA" id="ARBA00023125"/>
    </source>
</evidence>
<dbReference type="Gene3D" id="1.10.10.10">
    <property type="entry name" value="Winged helix-like DNA-binding domain superfamily/Winged helix DNA-binding domain"/>
    <property type="match status" value="1"/>
</dbReference>